<evidence type="ECO:0000313" key="2">
    <source>
        <dbReference type="EMBL" id="QCK16537.1"/>
    </source>
</evidence>
<dbReference type="AlphaFoldDB" id="A0A4D7JPH5"/>
<name>A0A4D7JPH5_9BACT</name>
<keyword evidence="1" id="KW-0472">Membrane</keyword>
<feature type="transmembrane region" description="Helical" evidence="1">
    <location>
        <begin position="58"/>
        <end position="77"/>
    </location>
</feature>
<dbReference type="EMBL" id="CP028923">
    <property type="protein sequence ID" value="QCK16537.1"/>
    <property type="molecule type" value="Genomic_DNA"/>
</dbReference>
<keyword evidence="3" id="KW-1185">Reference proteome</keyword>
<protein>
    <submittedName>
        <fullName evidence="2">Uncharacterized protein</fullName>
    </submittedName>
</protein>
<keyword evidence="1" id="KW-1133">Transmembrane helix</keyword>
<evidence type="ECO:0000313" key="3">
    <source>
        <dbReference type="Proteomes" id="UP000298616"/>
    </source>
</evidence>
<sequence length="224" mass="25524">MNTSPSIQPHQKIKYFTQTNGDESEGSGGIQVVLMMIGIGALFFFFSMVDGIEDIKEYGWQLLIIFGMLFSILYRMFKKNTHSTNATIYLKEEGISIADIGLIPFKDLRLDLYYAKGSFCRYHLYDTKGQIAFYSILEDDLSKTLEAEGKIKVQDRKERSVKLKNSTIYYGFNEEATLIYDLDNGEYTFKGKDVDTKSVKPSLYAIDPKYKLEEASIPLDAIPA</sequence>
<accession>A0A4D7JPH5</accession>
<feature type="transmembrane region" description="Helical" evidence="1">
    <location>
        <begin position="28"/>
        <end position="46"/>
    </location>
</feature>
<dbReference type="RefSeq" id="WP_137092127.1">
    <property type="nucleotide sequence ID" value="NZ_CP028923.1"/>
</dbReference>
<organism evidence="2 3">
    <name type="scientific">Mangrovivirga cuniculi</name>
    <dbReference type="NCBI Taxonomy" id="2715131"/>
    <lineage>
        <taxon>Bacteria</taxon>
        <taxon>Pseudomonadati</taxon>
        <taxon>Bacteroidota</taxon>
        <taxon>Cytophagia</taxon>
        <taxon>Cytophagales</taxon>
        <taxon>Mangrovivirgaceae</taxon>
        <taxon>Mangrovivirga</taxon>
    </lineage>
</organism>
<dbReference type="Proteomes" id="UP000298616">
    <property type="component" value="Chromosome"/>
</dbReference>
<dbReference type="KEGG" id="fpf:DCC35_18270"/>
<reference evidence="2 3" key="1">
    <citation type="submission" date="2018-04" db="EMBL/GenBank/DDBJ databases">
        <title>Complete genome uncultured novel isolate.</title>
        <authorList>
            <person name="Merlino G."/>
        </authorList>
    </citation>
    <scope>NUCLEOTIDE SEQUENCE [LARGE SCALE GENOMIC DNA]</scope>
    <source>
        <strain evidence="3">R1DC9</strain>
    </source>
</reference>
<proteinExistence type="predicted"/>
<gene>
    <name evidence="2" type="ORF">DCC35_18270</name>
</gene>
<dbReference type="OrthoDB" id="10017789at2"/>
<evidence type="ECO:0000256" key="1">
    <source>
        <dbReference type="SAM" id="Phobius"/>
    </source>
</evidence>
<keyword evidence="1" id="KW-0812">Transmembrane</keyword>